<accession>A0ACC2FS76</accession>
<protein>
    <submittedName>
        <fullName evidence="1">Uncharacterized protein</fullName>
    </submittedName>
</protein>
<evidence type="ECO:0000313" key="2">
    <source>
        <dbReference type="Proteomes" id="UP001157502"/>
    </source>
</evidence>
<comment type="caution">
    <text evidence="1">The sequence shown here is derived from an EMBL/GenBank/DDBJ whole genome shotgun (WGS) entry which is preliminary data.</text>
</comment>
<dbReference type="EMBL" id="CM055750">
    <property type="protein sequence ID" value="KAJ7994249.1"/>
    <property type="molecule type" value="Genomic_DNA"/>
</dbReference>
<evidence type="ECO:0000313" key="1">
    <source>
        <dbReference type="EMBL" id="KAJ7994249.1"/>
    </source>
</evidence>
<proteinExistence type="predicted"/>
<sequence>MSSCSQNSALEHSGPQLWTLAPVPVGRHSVVGSDIIPGLERDKMFQHPPPPGEYTGVQPAVRYHGSVPVWRPGLPWSRGNGSHSARLYVFQSGRL</sequence>
<reference evidence="1" key="1">
    <citation type="submission" date="2021-05" db="EMBL/GenBank/DDBJ databases">
        <authorList>
            <person name="Pan Q."/>
            <person name="Jouanno E."/>
            <person name="Zahm M."/>
            <person name="Klopp C."/>
            <person name="Cabau C."/>
            <person name="Louis A."/>
            <person name="Berthelot C."/>
            <person name="Parey E."/>
            <person name="Roest Crollius H."/>
            <person name="Montfort J."/>
            <person name="Robinson-Rechavi M."/>
            <person name="Bouchez O."/>
            <person name="Lampietro C."/>
            <person name="Lopez Roques C."/>
            <person name="Donnadieu C."/>
            <person name="Postlethwait J."/>
            <person name="Bobe J."/>
            <person name="Dillon D."/>
            <person name="Chandos A."/>
            <person name="von Hippel F."/>
            <person name="Guiguen Y."/>
        </authorList>
    </citation>
    <scope>NUCLEOTIDE SEQUENCE</scope>
    <source>
        <strain evidence="1">YG-Jan2019</strain>
    </source>
</reference>
<name>A0ACC2FS76_DALPE</name>
<dbReference type="Proteomes" id="UP001157502">
    <property type="component" value="Chromosome 23"/>
</dbReference>
<keyword evidence="2" id="KW-1185">Reference proteome</keyword>
<organism evidence="1 2">
    <name type="scientific">Dallia pectoralis</name>
    <name type="common">Alaska blackfish</name>
    <dbReference type="NCBI Taxonomy" id="75939"/>
    <lineage>
        <taxon>Eukaryota</taxon>
        <taxon>Metazoa</taxon>
        <taxon>Chordata</taxon>
        <taxon>Craniata</taxon>
        <taxon>Vertebrata</taxon>
        <taxon>Euteleostomi</taxon>
        <taxon>Actinopterygii</taxon>
        <taxon>Neopterygii</taxon>
        <taxon>Teleostei</taxon>
        <taxon>Protacanthopterygii</taxon>
        <taxon>Esociformes</taxon>
        <taxon>Umbridae</taxon>
        <taxon>Dallia</taxon>
    </lineage>
</organism>
<gene>
    <name evidence="1" type="ORF">DPEC_G00263930</name>
</gene>